<evidence type="ECO:0000256" key="3">
    <source>
        <dbReference type="ARBA" id="ARBA00012438"/>
    </source>
</evidence>
<dbReference type="CDD" id="cd00082">
    <property type="entry name" value="HisKA"/>
    <property type="match status" value="1"/>
</dbReference>
<dbReference type="InterPro" id="IPR013655">
    <property type="entry name" value="PAS_fold_3"/>
</dbReference>
<evidence type="ECO:0000259" key="19">
    <source>
        <dbReference type="PROSITE" id="PS50112"/>
    </source>
</evidence>
<dbReference type="Pfam" id="PF08447">
    <property type="entry name" value="PAS_3"/>
    <property type="match status" value="1"/>
</dbReference>
<dbReference type="RefSeq" id="WP_058506384.1">
    <property type="nucleotide sequence ID" value="NZ_CAAAIK010000020.1"/>
</dbReference>
<sequence>MGEKKDKIHLTINEVGDFLAKFSEHSDQVYWISSPDFKKIQYISPSFERIWGRSREQLYNNPSIWMDFLHPDDAMDHNPISEMAEKVSRLGERARYSEHYRIIRPDGEIRWIIDNGFPLFDEQGICYGVTGVATDVTEDNKRAEALREAKELAEAANIAKDEFLANMSHDIRTPITGIISMSNLLEENANTQEEMQYSRWIHESGTQLLALLNGVLEIVSSGNIQEKDLHYEHFSLRKLIKDIVQLEQPSVLMRKLEFLVDIKPDVPDWFISDRIKIHRILLNLLGNAIKFTQEGHVGVSIQKLSEEENKVTLEFSVFDSGLGISEEAQAKVFDRFFKVNPSNKAQYQGHGVGLHIVKTYVELLGGEINLSSTIGKGTRFYFRLPMVLAEPDISYDETYQDDEKLNSEHEISNHEARLLLVEDNPVALKTVEIMAQKSGCHYQIATSGEEALQLLQQQPFDLIISDLGLPGISGHEMLNRLRELEQQEGRAPIPFVGLTAQSLSSRDTLELPAGMNKLISKPVTLPAFQALLKEFIAEDKFVHHVSDNKELHYFALSGHTLFDETIGIANLGDFTTLREMLSLLLEKELPAIGEELAKAHSERDWQKVAKLAHKLKSSAMYCGNIRLQWACQCLEEYQLSGHTALLEQLFQQLLTVINDTAQTIKERLKQ</sequence>
<dbReference type="InterPro" id="IPR003594">
    <property type="entry name" value="HATPase_dom"/>
</dbReference>
<evidence type="ECO:0000256" key="16">
    <source>
        <dbReference type="SAM" id="Coils"/>
    </source>
</evidence>
<dbReference type="Pfam" id="PF00072">
    <property type="entry name" value="Response_reg"/>
    <property type="match status" value="1"/>
</dbReference>
<dbReference type="InterPro" id="IPR005467">
    <property type="entry name" value="His_kinase_dom"/>
</dbReference>
<dbReference type="GO" id="GO:0000155">
    <property type="term" value="F:phosphorelay sensor kinase activity"/>
    <property type="evidence" value="ECO:0007669"/>
    <property type="project" value="InterPro"/>
</dbReference>
<dbReference type="PROSITE" id="PS50112">
    <property type="entry name" value="PAS"/>
    <property type="match status" value="1"/>
</dbReference>
<accession>A0A0W0Y344</accession>
<feature type="domain" description="Response regulatory" evidence="18">
    <location>
        <begin position="417"/>
        <end position="536"/>
    </location>
</feature>
<dbReference type="SMART" id="SM00448">
    <property type="entry name" value="REC"/>
    <property type="match status" value="1"/>
</dbReference>
<dbReference type="SUPFAM" id="SSF55785">
    <property type="entry name" value="PYP-like sensor domain (PAS domain)"/>
    <property type="match status" value="1"/>
</dbReference>
<dbReference type="CDD" id="cd16922">
    <property type="entry name" value="HATPase_EvgS-ArcB-TorS-like"/>
    <property type="match status" value="1"/>
</dbReference>
<dbReference type="Pfam" id="PF02518">
    <property type="entry name" value="HATPase_c"/>
    <property type="match status" value="1"/>
</dbReference>
<dbReference type="InterPro" id="IPR011006">
    <property type="entry name" value="CheY-like_superfamily"/>
</dbReference>
<keyword evidence="10" id="KW-0067">ATP-binding</keyword>
<dbReference type="Gene3D" id="3.30.450.20">
    <property type="entry name" value="PAS domain"/>
    <property type="match status" value="1"/>
</dbReference>
<dbReference type="InterPro" id="IPR036097">
    <property type="entry name" value="HisK_dim/P_sf"/>
</dbReference>
<reference evidence="22 23" key="1">
    <citation type="submission" date="2015-11" db="EMBL/GenBank/DDBJ databases">
        <title>Genomic analysis of 38 Legionella species identifies large and diverse effector repertoires.</title>
        <authorList>
            <person name="Burstein D."/>
            <person name="Amaro F."/>
            <person name="Zusman T."/>
            <person name="Lifshitz Z."/>
            <person name="Cohen O."/>
            <person name="Gilbert J.A."/>
            <person name="Pupko T."/>
            <person name="Shuman H.A."/>
            <person name="Segal G."/>
        </authorList>
    </citation>
    <scope>NUCLEOTIDE SEQUENCE [LARGE SCALE GENOMIC DNA]</scope>
    <source>
        <strain evidence="22 23">CDC#1442-AUS-E</strain>
    </source>
</reference>
<dbReference type="Gene3D" id="3.40.50.2300">
    <property type="match status" value="1"/>
</dbReference>
<dbReference type="PRINTS" id="PR00344">
    <property type="entry name" value="BCTRLSENSOR"/>
</dbReference>
<dbReference type="AlphaFoldDB" id="A0A0W0Y344"/>
<keyword evidence="7" id="KW-0808">Transferase</keyword>
<evidence type="ECO:0000259" key="17">
    <source>
        <dbReference type="PROSITE" id="PS50109"/>
    </source>
</evidence>
<dbReference type="SMART" id="SM00388">
    <property type="entry name" value="HisKA"/>
    <property type="match status" value="1"/>
</dbReference>
<evidence type="ECO:0000256" key="2">
    <source>
        <dbReference type="ARBA" id="ARBA00004429"/>
    </source>
</evidence>
<dbReference type="PROSITE" id="PS50109">
    <property type="entry name" value="HIS_KIN"/>
    <property type="match status" value="1"/>
</dbReference>
<dbReference type="InterPro" id="IPR001610">
    <property type="entry name" value="PAC"/>
</dbReference>
<feature type="modified residue" description="4-aspartylphosphate" evidence="15">
    <location>
        <position position="466"/>
    </location>
</feature>
<keyword evidence="4" id="KW-1003">Cell membrane</keyword>
<evidence type="ECO:0000259" key="21">
    <source>
        <dbReference type="PROSITE" id="PS50894"/>
    </source>
</evidence>
<dbReference type="SUPFAM" id="SSF55874">
    <property type="entry name" value="ATPase domain of HSP90 chaperone/DNA topoisomerase II/histidine kinase"/>
    <property type="match status" value="1"/>
</dbReference>
<dbReference type="Gene3D" id="1.20.120.160">
    <property type="entry name" value="HPT domain"/>
    <property type="match status" value="1"/>
</dbReference>
<dbReference type="SMART" id="SM00086">
    <property type="entry name" value="PAC"/>
    <property type="match status" value="1"/>
</dbReference>
<dbReference type="Pfam" id="PF01627">
    <property type="entry name" value="Hpt"/>
    <property type="match status" value="1"/>
</dbReference>
<evidence type="ECO:0000256" key="7">
    <source>
        <dbReference type="ARBA" id="ARBA00022679"/>
    </source>
</evidence>
<dbReference type="InterPro" id="IPR000700">
    <property type="entry name" value="PAS-assoc_C"/>
</dbReference>
<dbReference type="InterPro" id="IPR035965">
    <property type="entry name" value="PAS-like_dom_sf"/>
</dbReference>
<dbReference type="Pfam" id="PF00512">
    <property type="entry name" value="HisKA"/>
    <property type="match status" value="1"/>
</dbReference>
<evidence type="ECO:0000256" key="8">
    <source>
        <dbReference type="ARBA" id="ARBA00022692"/>
    </source>
</evidence>
<dbReference type="Gene3D" id="3.30.565.10">
    <property type="entry name" value="Histidine kinase-like ATPase, C-terminal domain"/>
    <property type="match status" value="1"/>
</dbReference>
<evidence type="ECO:0000256" key="6">
    <source>
        <dbReference type="ARBA" id="ARBA00022553"/>
    </source>
</evidence>
<evidence type="ECO:0000256" key="11">
    <source>
        <dbReference type="ARBA" id="ARBA00022989"/>
    </source>
</evidence>
<evidence type="ECO:0000256" key="14">
    <source>
        <dbReference type="PROSITE-ProRule" id="PRU00110"/>
    </source>
</evidence>
<name>A0A0W0Y344_9GAMM</name>
<dbReference type="PATRIC" id="fig|45073.5.peg.258"/>
<gene>
    <name evidence="22" type="ORF">Lqui_0244</name>
</gene>
<dbReference type="SMART" id="SM00387">
    <property type="entry name" value="HATPase_c"/>
    <property type="match status" value="1"/>
</dbReference>
<dbReference type="CDD" id="cd00088">
    <property type="entry name" value="HPT"/>
    <property type="match status" value="1"/>
</dbReference>
<dbReference type="EC" id="2.7.13.3" evidence="3"/>
<evidence type="ECO:0000256" key="5">
    <source>
        <dbReference type="ARBA" id="ARBA00022519"/>
    </source>
</evidence>
<dbReference type="InterPro" id="IPR001789">
    <property type="entry name" value="Sig_transdc_resp-reg_receiver"/>
</dbReference>
<feature type="domain" description="Histidine kinase" evidence="17">
    <location>
        <begin position="166"/>
        <end position="388"/>
    </location>
</feature>
<dbReference type="SUPFAM" id="SSF47226">
    <property type="entry name" value="Histidine-containing phosphotransfer domain, HPT domain"/>
    <property type="match status" value="1"/>
</dbReference>
<keyword evidence="10" id="KW-0547">Nucleotide-binding</keyword>
<keyword evidence="23" id="KW-1185">Reference proteome</keyword>
<dbReference type="FunFam" id="3.30.565.10:FF:000010">
    <property type="entry name" value="Sensor histidine kinase RcsC"/>
    <property type="match status" value="1"/>
</dbReference>
<dbReference type="CDD" id="cd17546">
    <property type="entry name" value="REC_hyHK_CKI1_RcsC-like"/>
    <property type="match status" value="1"/>
</dbReference>
<dbReference type="CDD" id="cd00130">
    <property type="entry name" value="PAS"/>
    <property type="match status" value="1"/>
</dbReference>
<comment type="caution">
    <text evidence="22">The sequence shown here is derived from an EMBL/GenBank/DDBJ whole genome shotgun (WGS) entry which is preliminary data.</text>
</comment>
<keyword evidence="16" id="KW-0175">Coiled coil</keyword>
<dbReference type="EMBL" id="LNYS01000006">
    <property type="protein sequence ID" value="KTD51400.1"/>
    <property type="molecule type" value="Genomic_DNA"/>
</dbReference>
<dbReference type="SUPFAM" id="SSF47384">
    <property type="entry name" value="Homodimeric domain of signal transducing histidine kinase"/>
    <property type="match status" value="1"/>
</dbReference>
<keyword evidence="6 15" id="KW-0597">Phosphoprotein</keyword>
<dbReference type="InterPro" id="IPR004358">
    <property type="entry name" value="Sig_transdc_His_kin-like_C"/>
</dbReference>
<feature type="domain" description="PAS" evidence="19">
    <location>
        <begin position="39"/>
        <end position="73"/>
    </location>
</feature>
<dbReference type="Gene3D" id="1.10.287.130">
    <property type="match status" value="1"/>
</dbReference>
<evidence type="ECO:0000259" key="20">
    <source>
        <dbReference type="PROSITE" id="PS50113"/>
    </source>
</evidence>
<dbReference type="SMART" id="SM00091">
    <property type="entry name" value="PAS"/>
    <property type="match status" value="1"/>
</dbReference>
<evidence type="ECO:0000256" key="12">
    <source>
        <dbReference type="ARBA" id="ARBA00023012"/>
    </source>
</evidence>
<evidence type="ECO:0000313" key="23">
    <source>
        <dbReference type="Proteomes" id="UP000054618"/>
    </source>
</evidence>
<dbReference type="OrthoDB" id="9770795at2"/>
<keyword evidence="9 22" id="KW-0418">Kinase</keyword>
<comment type="catalytic activity">
    <reaction evidence="1">
        <text>ATP + protein L-histidine = ADP + protein N-phospho-L-histidine.</text>
        <dbReference type="EC" id="2.7.13.3"/>
    </reaction>
</comment>
<evidence type="ECO:0000256" key="1">
    <source>
        <dbReference type="ARBA" id="ARBA00000085"/>
    </source>
</evidence>
<dbReference type="InterPro" id="IPR003661">
    <property type="entry name" value="HisK_dim/P_dom"/>
</dbReference>
<keyword evidence="13" id="KW-0472">Membrane</keyword>
<protein>
    <recommendedName>
        <fullName evidence="3">histidine kinase</fullName>
        <ecNumber evidence="3">2.7.13.3</ecNumber>
    </recommendedName>
</protein>
<dbReference type="PANTHER" id="PTHR43047">
    <property type="entry name" value="TWO-COMPONENT HISTIDINE PROTEIN KINASE"/>
    <property type="match status" value="1"/>
</dbReference>
<dbReference type="InterPro" id="IPR008207">
    <property type="entry name" value="Sig_transdc_His_kin_Hpt_dom"/>
</dbReference>
<feature type="domain" description="PAC" evidence="20">
    <location>
        <begin position="96"/>
        <end position="148"/>
    </location>
</feature>
<dbReference type="GO" id="GO:0005886">
    <property type="term" value="C:plasma membrane"/>
    <property type="evidence" value="ECO:0007669"/>
    <property type="project" value="UniProtKB-SubCell"/>
</dbReference>
<evidence type="ECO:0000313" key="22">
    <source>
        <dbReference type="EMBL" id="KTD51400.1"/>
    </source>
</evidence>
<dbReference type="SUPFAM" id="SSF52172">
    <property type="entry name" value="CheY-like"/>
    <property type="match status" value="1"/>
</dbReference>
<dbReference type="PROSITE" id="PS50113">
    <property type="entry name" value="PAC"/>
    <property type="match status" value="1"/>
</dbReference>
<feature type="domain" description="HPt" evidence="21">
    <location>
        <begin position="574"/>
        <end position="670"/>
    </location>
</feature>
<organism evidence="22 23">
    <name type="scientific">Legionella quinlivanii</name>
    <dbReference type="NCBI Taxonomy" id="45073"/>
    <lineage>
        <taxon>Bacteria</taxon>
        <taxon>Pseudomonadati</taxon>
        <taxon>Pseudomonadota</taxon>
        <taxon>Gammaproteobacteria</taxon>
        <taxon>Legionellales</taxon>
        <taxon>Legionellaceae</taxon>
        <taxon>Legionella</taxon>
    </lineage>
</organism>
<proteinExistence type="predicted"/>
<evidence type="ECO:0000256" key="9">
    <source>
        <dbReference type="ARBA" id="ARBA00022777"/>
    </source>
</evidence>
<keyword evidence="12" id="KW-0902">Two-component regulatory system</keyword>
<dbReference type="NCBIfam" id="TIGR00229">
    <property type="entry name" value="sensory_box"/>
    <property type="match status" value="1"/>
</dbReference>
<dbReference type="PROSITE" id="PS50110">
    <property type="entry name" value="RESPONSE_REGULATORY"/>
    <property type="match status" value="1"/>
</dbReference>
<dbReference type="InterPro" id="IPR036890">
    <property type="entry name" value="HATPase_C_sf"/>
</dbReference>
<comment type="subcellular location">
    <subcellularLocation>
        <location evidence="2">Cell inner membrane</location>
        <topology evidence="2">Multi-pass membrane protein</topology>
    </subcellularLocation>
</comment>
<dbReference type="GO" id="GO:0009927">
    <property type="term" value="F:histidine phosphotransfer kinase activity"/>
    <property type="evidence" value="ECO:0007669"/>
    <property type="project" value="TreeGrafter"/>
</dbReference>
<evidence type="ECO:0000256" key="13">
    <source>
        <dbReference type="ARBA" id="ARBA00023136"/>
    </source>
</evidence>
<dbReference type="PROSITE" id="PS50894">
    <property type="entry name" value="HPT"/>
    <property type="match status" value="1"/>
</dbReference>
<keyword evidence="11" id="KW-1133">Transmembrane helix</keyword>
<dbReference type="PANTHER" id="PTHR43047:SF72">
    <property type="entry name" value="OSMOSENSING HISTIDINE PROTEIN KINASE SLN1"/>
    <property type="match status" value="1"/>
</dbReference>
<keyword evidence="5" id="KW-0997">Cell inner membrane</keyword>
<dbReference type="InterPro" id="IPR000014">
    <property type="entry name" value="PAS"/>
</dbReference>
<evidence type="ECO:0000256" key="15">
    <source>
        <dbReference type="PROSITE-ProRule" id="PRU00169"/>
    </source>
</evidence>
<keyword evidence="8" id="KW-0812">Transmembrane</keyword>
<dbReference type="InterPro" id="IPR036641">
    <property type="entry name" value="HPT_dom_sf"/>
</dbReference>
<dbReference type="STRING" id="45073.Lqui_0244"/>
<feature type="modified residue" description="Phosphohistidine" evidence="14">
    <location>
        <position position="613"/>
    </location>
</feature>
<evidence type="ECO:0000256" key="10">
    <source>
        <dbReference type="ARBA" id="ARBA00022840"/>
    </source>
</evidence>
<evidence type="ECO:0000259" key="18">
    <source>
        <dbReference type="PROSITE" id="PS50110"/>
    </source>
</evidence>
<feature type="coiled-coil region" evidence="16">
    <location>
        <begin position="136"/>
        <end position="166"/>
    </location>
</feature>
<evidence type="ECO:0000256" key="4">
    <source>
        <dbReference type="ARBA" id="ARBA00022475"/>
    </source>
</evidence>
<dbReference type="Proteomes" id="UP000054618">
    <property type="component" value="Unassembled WGS sequence"/>
</dbReference>